<dbReference type="PANTHER" id="PTHR28630:SF3">
    <property type="entry name" value="PEROXIREDOXIN-LIKE 2C"/>
    <property type="match status" value="1"/>
</dbReference>
<accession>A0A433TCJ7</accession>
<dbReference type="OrthoDB" id="40334at2759"/>
<dbReference type="Gene3D" id="3.40.30.10">
    <property type="entry name" value="Glutaredoxin"/>
    <property type="match status" value="1"/>
</dbReference>
<dbReference type="PANTHER" id="PTHR28630">
    <property type="match status" value="1"/>
</dbReference>
<dbReference type="InterPro" id="IPR032801">
    <property type="entry name" value="PXL2A/B/C"/>
</dbReference>
<proteinExistence type="predicted"/>
<dbReference type="Pfam" id="PF13911">
    <property type="entry name" value="AhpC-TSA_2"/>
    <property type="match status" value="1"/>
</dbReference>
<dbReference type="EMBL" id="RQTK01000459">
    <property type="protein sequence ID" value="RUS79305.1"/>
    <property type="molecule type" value="Genomic_DNA"/>
</dbReference>
<dbReference type="AlphaFoldDB" id="A0A433TCJ7"/>
<dbReference type="Proteomes" id="UP000271974">
    <property type="component" value="Unassembled WGS sequence"/>
</dbReference>
<evidence type="ECO:0000313" key="2">
    <source>
        <dbReference type="Proteomes" id="UP000271974"/>
    </source>
</evidence>
<name>A0A433TCJ7_ELYCH</name>
<gene>
    <name evidence="1" type="ORF">EGW08_012923</name>
</gene>
<dbReference type="CDD" id="cd02970">
    <property type="entry name" value="PRX_like2"/>
    <property type="match status" value="1"/>
</dbReference>
<keyword evidence="2" id="KW-1185">Reference proteome</keyword>
<reference evidence="1 2" key="1">
    <citation type="submission" date="2019-01" db="EMBL/GenBank/DDBJ databases">
        <title>A draft genome assembly of the solar-powered sea slug Elysia chlorotica.</title>
        <authorList>
            <person name="Cai H."/>
            <person name="Li Q."/>
            <person name="Fang X."/>
            <person name="Li J."/>
            <person name="Curtis N.E."/>
            <person name="Altenburger A."/>
            <person name="Shibata T."/>
            <person name="Feng M."/>
            <person name="Maeda T."/>
            <person name="Schwartz J.A."/>
            <person name="Shigenobu S."/>
            <person name="Lundholm N."/>
            <person name="Nishiyama T."/>
            <person name="Yang H."/>
            <person name="Hasebe M."/>
            <person name="Li S."/>
            <person name="Pierce S.K."/>
            <person name="Wang J."/>
        </authorList>
    </citation>
    <scope>NUCLEOTIDE SEQUENCE [LARGE SCALE GENOMIC DNA]</scope>
    <source>
        <strain evidence="1">EC2010</strain>
        <tissue evidence="1">Whole organism of an adult</tissue>
    </source>
</reference>
<dbReference type="STRING" id="188477.A0A433TCJ7"/>
<evidence type="ECO:0000313" key="1">
    <source>
        <dbReference type="EMBL" id="RUS79305.1"/>
    </source>
</evidence>
<protein>
    <recommendedName>
        <fullName evidence="3">Thioredoxin-like fold domain-containing protein</fullName>
    </recommendedName>
</protein>
<sequence>MATTVMNPTTTGNFTVPEQLTADISPQNITNNGAVKQITEDPFATEASRENTTGVCSPNMSRGERPEADINWPKLETLYVYDEMGNKIKFSDVYRRQKTLIIFVRHFLDFITKEYCEDISIIPLEYLQNAEVRLVVIGPAPHRFIKPFRQLTGLNHTLYVDPDREVYKALGCTEKLVSGSLETSKHIKSGFLSGVMSSVWRAMRSTDRKEFQGDIKQQGGSFIMGPGDVCHFSHIDQGSADHCQLNDLLSAAGVVNVSFPRDPRVQQI</sequence>
<evidence type="ECO:0008006" key="3">
    <source>
        <dbReference type="Google" id="ProtNLM"/>
    </source>
</evidence>
<comment type="caution">
    <text evidence="1">The sequence shown here is derived from an EMBL/GenBank/DDBJ whole genome shotgun (WGS) entry which is preliminary data.</text>
</comment>
<organism evidence="1 2">
    <name type="scientific">Elysia chlorotica</name>
    <name type="common">Eastern emerald elysia</name>
    <name type="synonym">Sea slug</name>
    <dbReference type="NCBI Taxonomy" id="188477"/>
    <lineage>
        <taxon>Eukaryota</taxon>
        <taxon>Metazoa</taxon>
        <taxon>Spiralia</taxon>
        <taxon>Lophotrochozoa</taxon>
        <taxon>Mollusca</taxon>
        <taxon>Gastropoda</taxon>
        <taxon>Heterobranchia</taxon>
        <taxon>Euthyneura</taxon>
        <taxon>Panpulmonata</taxon>
        <taxon>Sacoglossa</taxon>
        <taxon>Placobranchoidea</taxon>
        <taxon>Plakobranchidae</taxon>
        <taxon>Elysia</taxon>
    </lineage>
</organism>